<dbReference type="AlphaFoldDB" id="A0A3S3QYA6"/>
<dbReference type="EMBL" id="MTKO01000076">
    <property type="protein sequence ID" value="RWX45577.1"/>
    <property type="molecule type" value="Genomic_DNA"/>
</dbReference>
<name>A0A3S3QYA6_9BACT</name>
<dbReference type="PANTHER" id="PTHR30203:SF33">
    <property type="entry name" value="BLR4455 PROTEIN"/>
    <property type="match status" value="1"/>
</dbReference>
<sequence>MNKIPTLALAALLLSSGCTLAPEYIRPKNPVPTEWPQGDAYKKLQEDAIEKVAGIPWKEFFTDAKLRLVIKRALKNNRDLRIAALNVERAQAMYGIQKATLFPTVNGSGGW</sequence>
<dbReference type="GO" id="GO:0015562">
    <property type="term" value="F:efflux transmembrane transporter activity"/>
    <property type="evidence" value="ECO:0007669"/>
    <property type="project" value="InterPro"/>
</dbReference>
<dbReference type="InterPro" id="IPR003423">
    <property type="entry name" value="OMP_efflux"/>
</dbReference>
<feature type="signal peptide" evidence="2">
    <location>
        <begin position="1"/>
        <end position="21"/>
    </location>
</feature>
<keyword evidence="2" id="KW-0732">Signal</keyword>
<dbReference type="SUPFAM" id="SSF56954">
    <property type="entry name" value="Outer membrane efflux proteins (OEP)"/>
    <property type="match status" value="1"/>
</dbReference>
<dbReference type="InterPro" id="IPR010131">
    <property type="entry name" value="MdtP/NodT-like"/>
</dbReference>
<evidence type="ECO:0000256" key="2">
    <source>
        <dbReference type="SAM" id="SignalP"/>
    </source>
</evidence>
<organism evidence="3 4">
    <name type="scientific">Candidatus Electrothrix aarhusensis</name>
    <dbReference type="NCBI Taxonomy" id="1859131"/>
    <lineage>
        <taxon>Bacteria</taxon>
        <taxon>Pseudomonadati</taxon>
        <taxon>Thermodesulfobacteriota</taxon>
        <taxon>Desulfobulbia</taxon>
        <taxon>Desulfobulbales</taxon>
        <taxon>Desulfobulbaceae</taxon>
        <taxon>Candidatus Electrothrix</taxon>
    </lineage>
</organism>
<evidence type="ECO:0000256" key="1">
    <source>
        <dbReference type="ARBA" id="ARBA00007613"/>
    </source>
</evidence>
<dbReference type="Gene3D" id="1.20.1600.10">
    <property type="entry name" value="Outer membrane efflux proteins (OEP)"/>
    <property type="match status" value="1"/>
</dbReference>
<dbReference type="PANTHER" id="PTHR30203">
    <property type="entry name" value="OUTER MEMBRANE CATION EFFLUX PROTEIN"/>
    <property type="match status" value="1"/>
</dbReference>
<dbReference type="Proteomes" id="UP000287853">
    <property type="component" value="Unassembled WGS sequence"/>
</dbReference>
<reference evidence="3 4" key="1">
    <citation type="submission" date="2017-01" db="EMBL/GenBank/DDBJ databases">
        <title>The cable genome- insights into the physiology and evolution of filamentous bacteria capable of sulfide oxidation via long distance electron transfer.</title>
        <authorList>
            <person name="Schreiber L."/>
            <person name="Bjerg J.T."/>
            <person name="Boggild A."/>
            <person name="Van De Vossenberg J."/>
            <person name="Meysman F."/>
            <person name="Nielsen L.P."/>
            <person name="Schramm A."/>
            <person name="Kjeldsen K.U."/>
        </authorList>
    </citation>
    <scope>NUCLEOTIDE SEQUENCE [LARGE SCALE GENOMIC DNA]</scope>
    <source>
        <strain evidence="3">MCF</strain>
    </source>
</reference>
<comment type="similarity">
    <text evidence="1">Belongs to the outer membrane factor (OMF) (TC 1.B.17) family.</text>
</comment>
<dbReference type="PROSITE" id="PS51257">
    <property type="entry name" value="PROKAR_LIPOPROTEIN"/>
    <property type="match status" value="1"/>
</dbReference>
<accession>A0A3S3QYA6</accession>
<comment type="caution">
    <text evidence="3">The sequence shown here is derived from an EMBL/GenBank/DDBJ whole genome shotgun (WGS) entry which is preliminary data.</text>
</comment>
<protein>
    <submittedName>
        <fullName evidence="3">Outer membrane protein, multidrug efflux system</fullName>
    </submittedName>
</protein>
<evidence type="ECO:0000313" key="3">
    <source>
        <dbReference type="EMBL" id="RWX45577.1"/>
    </source>
</evidence>
<dbReference type="Pfam" id="PF02321">
    <property type="entry name" value="OEP"/>
    <property type="match status" value="1"/>
</dbReference>
<gene>
    <name evidence="3" type="ORF">H206_02091</name>
</gene>
<evidence type="ECO:0000313" key="4">
    <source>
        <dbReference type="Proteomes" id="UP000287853"/>
    </source>
</evidence>
<feature type="chain" id="PRO_5018546755" evidence="2">
    <location>
        <begin position="22"/>
        <end position="111"/>
    </location>
</feature>
<proteinExistence type="inferred from homology"/>
<keyword evidence="4" id="KW-1185">Reference proteome</keyword>